<dbReference type="PRINTS" id="PR00081">
    <property type="entry name" value="GDHRDH"/>
</dbReference>
<dbReference type="EMBL" id="JAACJP010000007">
    <property type="protein sequence ID" value="KAF5383150.1"/>
    <property type="molecule type" value="Genomic_DNA"/>
</dbReference>
<gene>
    <name evidence="5" type="ORF">D9615_005010</name>
</gene>
<dbReference type="PRINTS" id="PR00080">
    <property type="entry name" value="SDRFAMILY"/>
</dbReference>
<dbReference type="GO" id="GO:0016491">
    <property type="term" value="F:oxidoreductase activity"/>
    <property type="evidence" value="ECO:0007669"/>
    <property type="project" value="UniProtKB-KW"/>
</dbReference>
<dbReference type="InterPro" id="IPR020904">
    <property type="entry name" value="Sc_DH/Rdtase_CS"/>
</dbReference>
<keyword evidence="2" id="KW-0560">Oxidoreductase</keyword>
<organism evidence="5 6">
    <name type="scientific">Tricholomella constricta</name>
    <dbReference type="NCBI Taxonomy" id="117010"/>
    <lineage>
        <taxon>Eukaryota</taxon>
        <taxon>Fungi</taxon>
        <taxon>Dikarya</taxon>
        <taxon>Basidiomycota</taxon>
        <taxon>Agaricomycotina</taxon>
        <taxon>Agaricomycetes</taxon>
        <taxon>Agaricomycetidae</taxon>
        <taxon>Agaricales</taxon>
        <taxon>Tricholomatineae</taxon>
        <taxon>Lyophyllaceae</taxon>
        <taxon>Tricholomella</taxon>
    </lineage>
</organism>
<dbReference type="Pfam" id="PF00106">
    <property type="entry name" value="adh_short"/>
    <property type="match status" value="1"/>
</dbReference>
<dbReference type="PROSITE" id="PS00061">
    <property type="entry name" value="ADH_SHORT"/>
    <property type="match status" value="1"/>
</dbReference>
<sequence length="255" mass="27295">MPDVYRSSGLGLATVQDLLTSNAFIAILDRSPPPEDANLPTSHTKFFQTDITAVDQIQAAVDATVVWTTETKAPLGGVINCAGVGTAAKIIDAQNNPHSLDLWDFALSVNLTGSFNLSRLALPHLIKVKPEDTPDGERGVIIFVSSAAAFEGQPGQTAYSATKGALRSMTLPMARDLARHAVRVVTIAPGVFASNMTAHFPGKTRKSLENDGVVYPRRFGQPPEFARTVRWILDCAYVNGETIRLSGAGRLPAKL</sequence>
<dbReference type="AlphaFoldDB" id="A0A8H5M6L6"/>
<dbReference type="InterPro" id="IPR002347">
    <property type="entry name" value="SDR_fam"/>
</dbReference>
<dbReference type="PANTHER" id="PTHR43658">
    <property type="entry name" value="SHORT-CHAIN DEHYDROGENASE/REDUCTASE"/>
    <property type="match status" value="1"/>
</dbReference>
<feature type="domain" description="Ketoreductase" evidence="4">
    <location>
        <begin position="3"/>
        <end position="190"/>
    </location>
</feature>
<name>A0A8H5M6L6_9AGAR</name>
<accession>A0A8H5M6L6</accession>
<comment type="caution">
    <text evidence="5">The sequence shown here is derived from an EMBL/GenBank/DDBJ whole genome shotgun (WGS) entry which is preliminary data.</text>
</comment>
<dbReference type="SUPFAM" id="SSF51735">
    <property type="entry name" value="NAD(P)-binding Rossmann-fold domains"/>
    <property type="match status" value="1"/>
</dbReference>
<proteinExistence type="inferred from homology"/>
<protein>
    <recommendedName>
        <fullName evidence="4">Ketoreductase domain-containing protein</fullName>
    </recommendedName>
</protein>
<evidence type="ECO:0000259" key="4">
    <source>
        <dbReference type="SMART" id="SM00822"/>
    </source>
</evidence>
<evidence type="ECO:0000256" key="3">
    <source>
        <dbReference type="RuleBase" id="RU000363"/>
    </source>
</evidence>
<evidence type="ECO:0000256" key="2">
    <source>
        <dbReference type="ARBA" id="ARBA00023002"/>
    </source>
</evidence>
<dbReference type="InterPro" id="IPR057326">
    <property type="entry name" value="KR_dom"/>
</dbReference>
<dbReference type="OrthoDB" id="1274115at2759"/>
<dbReference type="SMART" id="SM00822">
    <property type="entry name" value="PKS_KR"/>
    <property type="match status" value="1"/>
</dbReference>
<dbReference type="InterPro" id="IPR036291">
    <property type="entry name" value="NAD(P)-bd_dom_sf"/>
</dbReference>
<keyword evidence="1" id="KW-0521">NADP</keyword>
<dbReference type="Gene3D" id="3.40.50.720">
    <property type="entry name" value="NAD(P)-binding Rossmann-like Domain"/>
    <property type="match status" value="1"/>
</dbReference>
<dbReference type="Proteomes" id="UP000565441">
    <property type="component" value="Unassembled WGS sequence"/>
</dbReference>
<keyword evidence="6" id="KW-1185">Reference proteome</keyword>
<reference evidence="5 6" key="1">
    <citation type="journal article" date="2020" name="ISME J.">
        <title>Uncovering the hidden diversity of litter-decomposition mechanisms in mushroom-forming fungi.</title>
        <authorList>
            <person name="Floudas D."/>
            <person name="Bentzer J."/>
            <person name="Ahren D."/>
            <person name="Johansson T."/>
            <person name="Persson P."/>
            <person name="Tunlid A."/>
        </authorList>
    </citation>
    <scope>NUCLEOTIDE SEQUENCE [LARGE SCALE GENOMIC DNA]</scope>
    <source>
        <strain evidence="5 6">CBS 661.87</strain>
    </source>
</reference>
<evidence type="ECO:0000313" key="6">
    <source>
        <dbReference type="Proteomes" id="UP000565441"/>
    </source>
</evidence>
<dbReference type="PANTHER" id="PTHR43658:SF8">
    <property type="entry name" value="17-BETA-HYDROXYSTEROID DEHYDROGENASE 14-RELATED"/>
    <property type="match status" value="1"/>
</dbReference>
<comment type="similarity">
    <text evidence="3">Belongs to the short-chain dehydrogenases/reductases (SDR) family.</text>
</comment>
<evidence type="ECO:0000256" key="1">
    <source>
        <dbReference type="ARBA" id="ARBA00022857"/>
    </source>
</evidence>
<evidence type="ECO:0000313" key="5">
    <source>
        <dbReference type="EMBL" id="KAF5383150.1"/>
    </source>
</evidence>